<protein>
    <submittedName>
        <fullName evidence="1">Uncharacterized protein</fullName>
    </submittedName>
</protein>
<gene>
    <name evidence="1" type="ORF">NCTC5338_01390</name>
</gene>
<sequence length="119" mass="14744">MNKLDELKKRERELLYQLEDNGKEKYRTKELIEIFEGYDRASHRYQNDLWEATYQSQYAGQLEETLLQRNQLKNQILEGLSYHMDDLKKEKFRLEGDLDEVYYERRKELEREEEKRHGH</sequence>
<evidence type="ECO:0000313" key="1">
    <source>
        <dbReference type="EMBL" id="VTS72230.1"/>
    </source>
</evidence>
<organism evidence="1 2">
    <name type="scientific">Streptococcus australis</name>
    <dbReference type="NCBI Taxonomy" id="113107"/>
    <lineage>
        <taxon>Bacteria</taxon>
        <taxon>Bacillati</taxon>
        <taxon>Bacillota</taxon>
        <taxon>Bacilli</taxon>
        <taxon>Lactobacillales</taxon>
        <taxon>Streptococcaceae</taxon>
        <taxon>Streptococcus</taxon>
    </lineage>
</organism>
<dbReference type="OrthoDB" id="2223555at2"/>
<proteinExistence type="predicted"/>
<dbReference type="Proteomes" id="UP000307982">
    <property type="component" value="Chromosome"/>
</dbReference>
<name>A0A4V0BZ34_9STRE</name>
<accession>A0A4V0BZ34</accession>
<dbReference type="EMBL" id="LR594040">
    <property type="protein sequence ID" value="VTS72230.1"/>
    <property type="molecule type" value="Genomic_DNA"/>
</dbReference>
<evidence type="ECO:0000313" key="2">
    <source>
        <dbReference type="Proteomes" id="UP000307982"/>
    </source>
</evidence>
<dbReference type="AlphaFoldDB" id="A0A4V0BZ34"/>
<reference evidence="1 2" key="1">
    <citation type="submission" date="2019-05" db="EMBL/GenBank/DDBJ databases">
        <authorList>
            <consortium name="Pathogen Informatics"/>
        </authorList>
    </citation>
    <scope>NUCLEOTIDE SEQUENCE [LARGE SCALE GENOMIC DNA]</scope>
    <source>
        <strain evidence="1 2">NCTC5338</strain>
    </source>
</reference>